<dbReference type="GeneID" id="49614752"/>
<dbReference type="EMBL" id="CP031146">
    <property type="protein sequence ID" value="AXM97022.1"/>
    <property type="molecule type" value="Genomic_DNA"/>
</dbReference>
<name>A0AAD0QZ16_PSEDL</name>
<sequence length="284" mass="30801">MLGHWGRDAGSLLGVDIALDSIQMLQVRKRGGRCERVAWVHETFEPLAAGHWWQDPGRVELALRDAYRRSGTRQRRVAVALPVSQVICKRCQLPASQTAAQMEAQLLADADTLFPFPLDDLVIDFHAMGASTGRPGYRDVIVAACRQSTLQPLEALFEAAGLQLDAVEVDSIALRRLLPPQGTGASALLRVEPDAMTLHGWMPDGLPQRRDLPGHACVDRLAQWVVDELQVDDVLVCGAARGDHGRLMELSQQLTVPCRPLPAVAGLDCSDSSLACALALGGLR</sequence>
<dbReference type="InterPro" id="IPR050696">
    <property type="entry name" value="FtsA/MreB"/>
</dbReference>
<dbReference type="Pfam" id="PF11104">
    <property type="entry name" value="PilM_2"/>
    <property type="match status" value="1"/>
</dbReference>
<gene>
    <name evidence="1" type="ORF">DVB73_15135</name>
</gene>
<dbReference type="RefSeq" id="WP_016393378.1">
    <property type="nucleotide sequence ID" value="NZ_CP031146.1"/>
</dbReference>
<dbReference type="Gene3D" id="3.30.1490.300">
    <property type="match status" value="1"/>
</dbReference>
<evidence type="ECO:0000313" key="1">
    <source>
        <dbReference type="EMBL" id="AXM97022.1"/>
    </source>
</evidence>
<dbReference type="Proteomes" id="UP000256503">
    <property type="component" value="Chromosome"/>
</dbReference>
<dbReference type="SUPFAM" id="SSF53067">
    <property type="entry name" value="Actin-like ATPase domain"/>
    <property type="match status" value="1"/>
</dbReference>
<dbReference type="PANTHER" id="PTHR32432:SF3">
    <property type="entry name" value="ETHANOLAMINE UTILIZATION PROTEIN EUTJ"/>
    <property type="match status" value="1"/>
</dbReference>
<dbReference type="InterPro" id="IPR005883">
    <property type="entry name" value="PilM"/>
</dbReference>
<accession>A0AAD0QZ16</accession>
<reference evidence="1 2" key="1">
    <citation type="submission" date="2018-07" db="EMBL/GenBank/DDBJ databases">
        <title>Complete genome sequence of a Pseudomonas plecoglossicida strain pathogenic to the marine fish, Larimichthys crocea.</title>
        <authorList>
            <person name="Tao Z."/>
        </authorList>
    </citation>
    <scope>NUCLEOTIDE SEQUENCE [LARGE SCALE GENOMIC DNA]</scope>
    <source>
        <strain evidence="1 2">XSDHY-P</strain>
    </source>
</reference>
<protein>
    <submittedName>
        <fullName evidence="1">Pilus assembly protein PilM</fullName>
    </submittedName>
</protein>
<evidence type="ECO:0000313" key="2">
    <source>
        <dbReference type="Proteomes" id="UP000256503"/>
    </source>
</evidence>
<proteinExistence type="predicted"/>
<dbReference type="AlphaFoldDB" id="A0AAD0QZ16"/>
<dbReference type="InterPro" id="IPR043129">
    <property type="entry name" value="ATPase_NBD"/>
</dbReference>
<dbReference type="Gene3D" id="3.30.420.40">
    <property type="match status" value="1"/>
</dbReference>
<dbReference type="PANTHER" id="PTHR32432">
    <property type="entry name" value="CELL DIVISION PROTEIN FTSA-RELATED"/>
    <property type="match status" value="1"/>
</dbReference>
<organism evidence="1 2">
    <name type="scientific">Pseudomonas plecoglossicida</name>
    <dbReference type="NCBI Taxonomy" id="70775"/>
    <lineage>
        <taxon>Bacteria</taxon>
        <taxon>Pseudomonadati</taxon>
        <taxon>Pseudomonadota</taxon>
        <taxon>Gammaproteobacteria</taxon>
        <taxon>Pseudomonadales</taxon>
        <taxon>Pseudomonadaceae</taxon>
        <taxon>Pseudomonas</taxon>
    </lineage>
</organism>